<dbReference type="Gene3D" id="1.10.540.10">
    <property type="entry name" value="Acyl-CoA dehydrogenase/oxidase, N-terminal domain"/>
    <property type="match status" value="1"/>
</dbReference>
<dbReference type="FunFam" id="1.10.540.10:FF:000002">
    <property type="entry name" value="Acyl-CoA dehydrogenase FadE19"/>
    <property type="match status" value="1"/>
</dbReference>
<gene>
    <name evidence="11" type="ORF">DMP06_07980</name>
    <name evidence="10" type="ORF">K8U77_08745</name>
</gene>
<organism evidence="11 12">
    <name type="scientific">Slackia equolifaciens</name>
    <dbReference type="NCBI Taxonomy" id="498718"/>
    <lineage>
        <taxon>Bacteria</taxon>
        <taxon>Bacillati</taxon>
        <taxon>Actinomycetota</taxon>
        <taxon>Coriobacteriia</taxon>
        <taxon>Eggerthellales</taxon>
        <taxon>Eggerthellaceae</taxon>
        <taxon>Slackia</taxon>
    </lineage>
</organism>
<reference evidence="10" key="3">
    <citation type="journal article" date="2021" name="PeerJ">
        <title>Extensive microbial diversity within the chicken gut microbiome revealed by metagenomics and culture.</title>
        <authorList>
            <person name="Gilroy R."/>
            <person name="Ravi A."/>
            <person name="Getino M."/>
            <person name="Pursley I."/>
            <person name="Horton D.L."/>
            <person name="Alikhan N.F."/>
            <person name="Baker D."/>
            <person name="Gharbi K."/>
            <person name="Hall N."/>
            <person name="Watson M."/>
            <person name="Adriaenssens E.M."/>
            <person name="Foster-Nyarko E."/>
            <person name="Jarju S."/>
            <person name="Secka A."/>
            <person name="Antonio M."/>
            <person name="Oren A."/>
            <person name="Chaudhuri R.R."/>
            <person name="La Ragione R."/>
            <person name="Hildebrand F."/>
            <person name="Pallen M.J."/>
        </authorList>
    </citation>
    <scope>NUCLEOTIDE SEQUENCE</scope>
    <source>
        <strain evidence="10">ChiGjej6B6-11269</strain>
    </source>
</reference>
<reference evidence="12" key="1">
    <citation type="submission" date="2018-05" db="EMBL/GenBank/DDBJ databases">
        <title>Genome Sequencing of selected type strains of the family Eggerthellaceae.</title>
        <authorList>
            <person name="Danylec N."/>
            <person name="Stoll D.A."/>
            <person name="Doetsch A."/>
            <person name="Huch M."/>
        </authorList>
    </citation>
    <scope>NUCLEOTIDE SEQUENCE [LARGE SCALE GENOMIC DNA]</scope>
    <source>
        <strain evidence="12">DSM 24851</strain>
    </source>
</reference>
<feature type="domain" description="Acyl-CoA dehydrogenase/oxidase C-terminal" evidence="7">
    <location>
        <begin position="233"/>
        <end position="380"/>
    </location>
</feature>
<sequence>MWYMNENRELIRDSAREFAQKELAPVALEMDASEDFPLAQFKRAGELGFLGITMPQEYGGMGADYTTLAIVYEEIAKVAPTLCVGMGAHSILAGELIMLLGSDELKRKYLAPAATGEKILACAQTEGVGAMNHEEWSCRAVEDGDDFIINGTKIFCSNLKVADAYVVLCVTSDHVDPVTKQGISAIIVDADTPGLFCGDYEQKLGWHGSASGTLSFVDCRVPKTNLVGPLGGGLIGLMTSATNEFMTCGPIGLGMAEACYDAAYEYALSRVQKGKSLYDNYQVVRHMFVDMWGQIEAMRALVYSVFSEKDEGKLCLAKGRLMKIQGATVAEYVARQAIQIFGGLGVVNEMGIERFWRDAKVMAIGGASLEALRDDIARMIAGGMQDK</sequence>
<reference evidence="11" key="2">
    <citation type="journal article" date="2019" name="Microbiol. Resour. Announc.">
        <title>Draft Genome Sequences of Type Strains of Gordonibacter faecihominis, Paraeggerthella hongkongensis, Parvibacter caecicola,Slackia equolifaciens, Slackia faecicanis, and Slackia isoflavoniconvertens.</title>
        <authorList>
            <person name="Danylec N."/>
            <person name="Stoll D.A."/>
            <person name="Dotsch A."/>
            <person name="Huch M."/>
        </authorList>
    </citation>
    <scope>NUCLEOTIDE SEQUENCE</scope>
    <source>
        <strain evidence="11">DSM 24851</strain>
    </source>
</reference>
<dbReference type="InterPro" id="IPR036250">
    <property type="entry name" value="AcylCo_DH-like_C"/>
</dbReference>
<dbReference type="GO" id="GO:0050660">
    <property type="term" value="F:flavin adenine dinucleotide binding"/>
    <property type="evidence" value="ECO:0007669"/>
    <property type="project" value="InterPro"/>
</dbReference>
<dbReference type="PROSITE" id="PS00073">
    <property type="entry name" value="ACYL_COA_DH_2"/>
    <property type="match status" value="1"/>
</dbReference>
<dbReference type="Gene3D" id="1.20.140.10">
    <property type="entry name" value="Butyryl-CoA Dehydrogenase, subunit A, domain 3"/>
    <property type="match status" value="1"/>
</dbReference>
<dbReference type="Pfam" id="PF00441">
    <property type="entry name" value="Acyl-CoA_dh_1"/>
    <property type="match status" value="1"/>
</dbReference>
<proteinExistence type="inferred from homology"/>
<evidence type="ECO:0000256" key="5">
    <source>
        <dbReference type="ARBA" id="ARBA00023002"/>
    </source>
</evidence>
<dbReference type="InterPro" id="IPR006089">
    <property type="entry name" value="Acyl-CoA_DH_CS"/>
</dbReference>
<dbReference type="InterPro" id="IPR046373">
    <property type="entry name" value="Acyl-CoA_Oxase/DH_mid-dom_sf"/>
</dbReference>
<evidence type="ECO:0000259" key="8">
    <source>
        <dbReference type="Pfam" id="PF02770"/>
    </source>
</evidence>
<evidence type="ECO:0000259" key="7">
    <source>
        <dbReference type="Pfam" id="PF00441"/>
    </source>
</evidence>
<dbReference type="SUPFAM" id="SSF47203">
    <property type="entry name" value="Acyl-CoA dehydrogenase C-terminal domain-like"/>
    <property type="match status" value="1"/>
</dbReference>
<dbReference type="EMBL" id="DYWI01000169">
    <property type="protein sequence ID" value="HJF66181.1"/>
    <property type="molecule type" value="Genomic_DNA"/>
</dbReference>
<dbReference type="Proteomes" id="UP000269591">
    <property type="component" value="Unassembled WGS sequence"/>
</dbReference>
<dbReference type="EMBL" id="QIBX01000014">
    <property type="protein sequence ID" value="RNL39055.1"/>
    <property type="molecule type" value="Genomic_DNA"/>
</dbReference>
<dbReference type="GO" id="GO:0003995">
    <property type="term" value="F:acyl-CoA dehydrogenase activity"/>
    <property type="evidence" value="ECO:0007669"/>
    <property type="project" value="InterPro"/>
</dbReference>
<dbReference type="RefSeq" id="WP_123209210.1">
    <property type="nucleotide sequence ID" value="NZ_JBHTHO010000017.1"/>
</dbReference>
<feature type="domain" description="Acyl-CoA dehydrogenase/oxidase N-terminal" evidence="9">
    <location>
        <begin position="6"/>
        <end position="117"/>
    </location>
</feature>
<evidence type="ECO:0000256" key="3">
    <source>
        <dbReference type="ARBA" id="ARBA00022630"/>
    </source>
</evidence>
<keyword evidence="12" id="KW-1185">Reference proteome</keyword>
<keyword evidence="5 6" id="KW-0560">Oxidoreductase</keyword>
<keyword evidence="3 6" id="KW-0285">Flavoprotein</keyword>
<dbReference type="Pfam" id="PF02770">
    <property type="entry name" value="Acyl-CoA_dh_M"/>
    <property type="match status" value="1"/>
</dbReference>
<dbReference type="InterPro" id="IPR037069">
    <property type="entry name" value="AcylCoA_DH/ox_N_sf"/>
</dbReference>
<evidence type="ECO:0000256" key="4">
    <source>
        <dbReference type="ARBA" id="ARBA00022827"/>
    </source>
</evidence>
<name>A0A3N0AW02_9ACTN</name>
<feature type="domain" description="Acyl-CoA oxidase/dehydrogenase middle" evidence="8">
    <location>
        <begin position="125"/>
        <end position="219"/>
    </location>
</feature>
<dbReference type="PANTHER" id="PTHR43884:SF12">
    <property type="entry name" value="ISOVALERYL-COA DEHYDROGENASE, MITOCHONDRIAL-RELATED"/>
    <property type="match status" value="1"/>
</dbReference>
<comment type="similarity">
    <text evidence="2 6">Belongs to the acyl-CoA dehydrogenase family.</text>
</comment>
<protein>
    <submittedName>
        <fullName evidence="10">Acyl-CoA dehydrogenase family protein</fullName>
    </submittedName>
</protein>
<dbReference type="SUPFAM" id="SSF56645">
    <property type="entry name" value="Acyl-CoA dehydrogenase NM domain-like"/>
    <property type="match status" value="1"/>
</dbReference>
<dbReference type="Pfam" id="PF02771">
    <property type="entry name" value="Acyl-CoA_dh_N"/>
    <property type="match status" value="1"/>
</dbReference>
<dbReference type="Gene3D" id="2.40.110.10">
    <property type="entry name" value="Butyryl-CoA Dehydrogenase, subunit A, domain 2"/>
    <property type="match status" value="1"/>
</dbReference>
<dbReference type="PANTHER" id="PTHR43884">
    <property type="entry name" value="ACYL-COA DEHYDROGENASE"/>
    <property type="match status" value="1"/>
</dbReference>
<accession>A0A3N0AW02</accession>
<dbReference type="InterPro" id="IPR009100">
    <property type="entry name" value="AcylCoA_DH/oxidase_NM_dom_sf"/>
</dbReference>
<evidence type="ECO:0000259" key="9">
    <source>
        <dbReference type="Pfam" id="PF02771"/>
    </source>
</evidence>
<evidence type="ECO:0000313" key="12">
    <source>
        <dbReference type="Proteomes" id="UP000269591"/>
    </source>
</evidence>
<dbReference type="Proteomes" id="UP000786989">
    <property type="component" value="Unassembled WGS sequence"/>
</dbReference>
<dbReference type="InterPro" id="IPR013786">
    <property type="entry name" value="AcylCoA_DH/ox_N"/>
</dbReference>
<evidence type="ECO:0000256" key="6">
    <source>
        <dbReference type="RuleBase" id="RU362125"/>
    </source>
</evidence>
<keyword evidence="4 6" id="KW-0274">FAD</keyword>
<evidence type="ECO:0000256" key="1">
    <source>
        <dbReference type="ARBA" id="ARBA00001974"/>
    </source>
</evidence>
<dbReference type="AlphaFoldDB" id="A0A3N0AW02"/>
<evidence type="ECO:0000256" key="2">
    <source>
        <dbReference type="ARBA" id="ARBA00009347"/>
    </source>
</evidence>
<dbReference type="OrthoDB" id="8876745at2"/>
<dbReference type="InterPro" id="IPR006091">
    <property type="entry name" value="Acyl-CoA_Oxase/DH_mid-dom"/>
</dbReference>
<dbReference type="InterPro" id="IPR009075">
    <property type="entry name" value="AcylCo_DH/oxidase_C"/>
</dbReference>
<evidence type="ECO:0000313" key="10">
    <source>
        <dbReference type="EMBL" id="HJF66181.1"/>
    </source>
</evidence>
<comment type="cofactor">
    <cofactor evidence="1 6">
        <name>FAD</name>
        <dbReference type="ChEBI" id="CHEBI:57692"/>
    </cofactor>
</comment>
<evidence type="ECO:0000313" key="11">
    <source>
        <dbReference type="EMBL" id="RNL39055.1"/>
    </source>
</evidence>
<comment type="caution">
    <text evidence="11">The sequence shown here is derived from an EMBL/GenBank/DDBJ whole genome shotgun (WGS) entry which is preliminary data.</text>
</comment>
<reference evidence="10" key="4">
    <citation type="submission" date="2021-09" db="EMBL/GenBank/DDBJ databases">
        <authorList>
            <person name="Gilroy R."/>
        </authorList>
    </citation>
    <scope>NUCLEOTIDE SEQUENCE</scope>
    <source>
        <strain evidence="10">ChiGjej6B6-11269</strain>
    </source>
</reference>